<dbReference type="Gene3D" id="4.10.60.10">
    <property type="entry name" value="Zinc finger, CCHC-type"/>
    <property type="match status" value="1"/>
</dbReference>
<gene>
    <name evidence="4" type="ORF">CBR_g44526</name>
</gene>
<dbReference type="InterPro" id="IPR036875">
    <property type="entry name" value="Znf_CCHC_sf"/>
</dbReference>
<keyword evidence="1" id="KW-0863">Zinc-finger</keyword>
<protein>
    <recommendedName>
        <fullName evidence="3">CCHC-type domain-containing protein</fullName>
    </recommendedName>
</protein>
<dbReference type="GO" id="GO:0003676">
    <property type="term" value="F:nucleic acid binding"/>
    <property type="evidence" value="ECO:0007669"/>
    <property type="project" value="InterPro"/>
</dbReference>
<dbReference type="Pfam" id="PF00098">
    <property type="entry name" value="zf-CCHC"/>
    <property type="match status" value="1"/>
</dbReference>
<evidence type="ECO:0000259" key="3">
    <source>
        <dbReference type="PROSITE" id="PS50158"/>
    </source>
</evidence>
<keyword evidence="1" id="KW-0862">Zinc</keyword>
<dbReference type="PROSITE" id="PS50158">
    <property type="entry name" value="ZF_CCHC"/>
    <property type="match status" value="1"/>
</dbReference>
<feature type="region of interest" description="Disordered" evidence="2">
    <location>
        <begin position="452"/>
        <end position="475"/>
    </location>
</feature>
<sequence>MTSVGNANVQGVRACYNCGQPGHISRYCPLPDRRLNASHVPVSKVLVPTQPLLTVPLVPNVGTSVPYYSGQYNNGGSGLGRRVSTLEEIVSKINGKHEAEEAKERARREDEERKKRDVNEEERRVRDRKERDKLHKELHKEMTGKLDKVCEAVNGKNVGENEEIAKLRAQVESLDEIASLKAEIEVLRRGHPGASTSATVSKPNRDAEELSRLRVEQAEAKAFCDWRFASFEEVIIVLQRQCEAAEANADVWRSETLRPGNKRGSVAIGATPASDARVRARVASPKTGRVNLDLKGIVERHQMEVDHLKEMRLREVNARKEPEEEIGRLKEAMAKLGTRVKAKGTNLKAKLDDAAGVSMRKTSLRISDDAGGASVRKGKAADNPTVQINNRDAFLCDARKDLRKKNKEEILAICEKEGLTYSTLEPAKEAIAHLRTARAFDKDERGKGKANLVVEVSEEAGGSSDKEDVRDFACS</sequence>
<evidence type="ECO:0000313" key="5">
    <source>
        <dbReference type="Proteomes" id="UP000265515"/>
    </source>
</evidence>
<evidence type="ECO:0000313" key="4">
    <source>
        <dbReference type="EMBL" id="GBG87070.1"/>
    </source>
</evidence>
<evidence type="ECO:0000256" key="1">
    <source>
        <dbReference type="PROSITE-ProRule" id="PRU00047"/>
    </source>
</evidence>
<feature type="region of interest" description="Disordered" evidence="2">
    <location>
        <begin position="95"/>
        <end position="131"/>
    </location>
</feature>
<dbReference type="InterPro" id="IPR001878">
    <property type="entry name" value="Znf_CCHC"/>
</dbReference>
<reference evidence="4 5" key="1">
    <citation type="journal article" date="2018" name="Cell">
        <title>The Chara Genome: Secondary Complexity and Implications for Plant Terrestrialization.</title>
        <authorList>
            <person name="Nishiyama T."/>
            <person name="Sakayama H."/>
            <person name="Vries J.D."/>
            <person name="Buschmann H."/>
            <person name="Saint-Marcoux D."/>
            <person name="Ullrich K.K."/>
            <person name="Haas F.B."/>
            <person name="Vanderstraeten L."/>
            <person name="Becker D."/>
            <person name="Lang D."/>
            <person name="Vosolsobe S."/>
            <person name="Rombauts S."/>
            <person name="Wilhelmsson P.K.I."/>
            <person name="Janitza P."/>
            <person name="Kern R."/>
            <person name="Heyl A."/>
            <person name="Rumpler F."/>
            <person name="Villalobos L.I.A.C."/>
            <person name="Clay J.M."/>
            <person name="Skokan R."/>
            <person name="Toyoda A."/>
            <person name="Suzuki Y."/>
            <person name="Kagoshima H."/>
            <person name="Schijlen E."/>
            <person name="Tajeshwar N."/>
            <person name="Catarino B."/>
            <person name="Hetherington A.J."/>
            <person name="Saltykova A."/>
            <person name="Bonnot C."/>
            <person name="Breuninger H."/>
            <person name="Symeonidi A."/>
            <person name="Radhakrishnan G.V."/>
            <person name="Van Nieuwerburgh F."/>
            <person name="Deforce D."/>
            <person name="Chang C."/>
            <person name="Karol K.G."/>
            <person name="Hedrich R."/>
            <person name="Ulvskov P."/>
            <person name="Glockner G."/>
            <person name="Delwiche C.F."/>
            <person name="Petrasek J."/>
            <person name="Van de Peer Y."/>
            <person name="Friml J."/>
            <person name="Beilby M."/>
            <person name="Dolan L."/>
            <person name="Kohara Y."/>
            <person name="Sugano S."/>
            <person name="Fujiyama A."/>
            <person name="Delaux P.-M."/>
            <person name="Quint M."/>
            <person name="TheiBen G."/>
            <person name="Hagemann M."/>
            <person name="Harholt J."/>
            <person name="Dunand C."/>
            <person name="Zachgo S."/>
            <person name="Langdale J."/>
            <person name="Maumus F."/>
            <person name="Straeten D.V.D."/>
            <person name="Gould S.B."/>
            <person name="Rensing S.A."/>
        </authorList>
    </citation>
    <scope>NUCLEOTIDE SEQUENCE [LARGE SCALE GENOMIC DNA]</scope>
    <source>
        <strain evidence="4 5">S276</strain>
    </source>
</reference>
<dbReference type="Gramene" id="GBG87070">
    <property type="protein sequence ID" value="GBG87070"/>
    <property type="gene ID" value="CBR_g44526"/>
</dbReference>
<dbReference type="Proteomes" id="UP000265515">
    <property type="component" value="Unassembled WGS sequence"/>
</dbReference>
<dbReference type="AlphaFoldDB" id="A0A388LXL6"/>
<dbReference type="GO" id="GO:0008270">
    <property type="term" value="F:zinc ion binding"/>
    <property type="evidence" value="ECO:0007669"/>
    <property type="project" value="UniProtKB-KW"/>
</dbReference>
<keyword evidence="5" id="KW-1185">Reference proteome</keyword>
<dbReference type="EMBL" id="BFEA01000593">
    <property type="protein sequence ID" value="GBG87070.1"/>
    <property type="molecule type" value="Genomic_DNA"/>
</dbReference>
<proteinExistence type="predicted"/>
<name>A0A388LXL6_CHABU</name>
<evidence type="ECO:0000256" key="2">
    <source>
        <dbReference type="SAM" id="MobiDB-lite"/>
    </source>
</evidence>
<feature type="compositionally biased region" description="Basic and acidic residues" evidence="2">
    <location>
        <begin position="464"/>
        <end position="475"/>
    </location>
</feature>
<accession>A0A388LXL6</accession>
<organism evidence="4 5">
    <name type="scientific">Chara braunii</name>
    <name type="common">Braun's stonewort</name>
    <dbReference type="NCBI Taxonomy" id="69332"/>
    <lineage>
        <taxon>Eukaryota</taxon>
        <taxon>Viridiplantae</taxon>
        <taxon>Streptophyta</taxon>
        <taxon>Charophyceae</taxon>
        <taxon>Charales</taxon>
        <taxon>Characeae</taxon>
        <taxon>Chara</taxon>
    </lineage>
</organism>
<dbReference type="SUPFAM" id="SSF57756">
    <property type="entry name" value="Retrovirus zinc finger-like domains"/>
    <property type="match status" value="1"/>
</dbReference>
<dbReference type="OrthoDB" id="6361509at2759"/>
<keyword evidence="1" id="KW-0479">Metal-binding</keyword>
<dbReference type="SMART" id="SM00343">
    <property type="entry name" value="ZnF_C2HC"/>
    <property type="match status" value="1"/>
</dbReference>
<comment type="caution">
    <text evidence="4">The sequence shown here is derived from an EMBL/GenBank/DDBJ whole genome shotgun (WGS) entry which is preliminary data.</text>
</comment>
<feature type="domain" description="CCHC-type" evidence="3">
    <location>
        <begin position="15"/>
        <end position="29"/>
    </location>
</feature>